<dbReference type="EMBL" id="JAEPRE010000037">
    <property type="protein sequence ID" value="KAG2235186.1"/>
    <property type="molecule type" value="Genomic_DNA"/>
</dbReference>
<dbReference type="Pfam" id="PF08265">
    <property type="entry name" value="YL1_C"/>
    <property type="match status" value="1"/>
</dbReference>
<keyword evidence="5" id="KW-1185">Reference proteome</keyword>
<sequence>MRALLDQEMDMEELFEYNESEDDEEFSSKVLEEEDKVDSDFDLDSSEGEQDHIEEGKALDKQLEKSEKRSRRTAFNPPPAATIKKPAQRKKKTHLPKTDDLDEDRITRHSSRKNTMLNRILVEDQIREQNKRKASQLKRDRPIVNKLTQEELLAEAKITEERNKNSLLEWQQKEAERKENAKKKDKKGISGAFVRYYSFADGKSQDRPKVRKMVLVTADPEGNNESESITDKSVVDWQIKKDMNDSDLMGRNLITFVEPNTSPNLEEFLDKPGEDLDRVGLINQLSSWLEKYPKPNKPILCPITGEIAKYRDPHTGVPFANLQAYQTIKACLHHENNWSFTSSLYLGNLPSAEGVPKGWNPFN</sequence>
<dbReference type="GO" id="GO:0005634">
    <property type="term" value="C:nucleus"/>
    <property type="evidence" value="ECO:0007669"/>
    <property type="project" value="TreeGrafter"/>
</dbReference>
<dbReference type="PANTHER" id="PTHR13275:SF4">
    <property type="entry name" value="VACUOLAR PROTEIN SORTING-ASSOCIATED PROTEIN 72 HOMOLOG"/>
    <property type="match status" value="1"/>
</dbReference>
<comment type="caution">
    <text evidence="4">The sequence shown here is derived from an EMBL/GenBank/DDBJ whole genome shotgun (WGS) entry which is preliminary data.</text>
</comment>
<dbReference type="InterPro" id="IPR013272">
    <property type="entry name" value="Vps72/YL1_C"/>
</dbReference>
<name>A0A8H7SVJ6_9FUNG</name>
<evidence type="ECO:0000256" key="1">
    <source>
        <dbReference type="ARBA" id="ARBA00006832"/>
    </source>
</evidence>
<organism evidence="4 5">
    <name type="scientific">Thamnidium elegans</name>
    <dbReference type="NCBI Taxonomy" id="101142"/>
    <lineage>
        <taxon>Eukaryota</taxon>
        <taxon>Fungi</taxon>
        <taxon>Fungi incertae sedis</taxon>
        <taxon>Mucoromycota</taxon>
        <taxon>Mucoromycotina</taxon>
        <taxon>Mucoromycetes</taxon>
        <taxon>Mucorales</taxon>
        <taxon>Mucorineae</taxon>
        <taxon>Mucoraceae</taxon>
        <taxon>Thamnidium</taxon>
    </lineage>
</organism>
<protein>
    <recommendedName>
        <fullName evidence="3">Vps72/YL1 C-terminal domain-containing protein</fullName>
    </recommendedName>
</protein>
<reference evidence="4" key="1">
    <citation type="submission" date="2021-01" db="EMBL/GenBank/DDBJ databases">
        <title>Metabolic potential, ecology and presence of endohyphal bacteria is reflected in genomic diversity of Mucoromycotina.</title>
        <authorList>
            <person name="Muszewska A."/>
            <person name="Okrasinska A."/>
            <person name="Steczkiewicz K."/>
            <person name="Drgas O."/>
            <person name="Orlowska M."/>
            <person name="Perlinska-Lenart U."/>
            <person name="Aleksandrzak-Piekarczyk T."/>
            <person name="Szatraj K."/>
            <person name="Zielenkiewicz U."/>
            <person name="Pilsyk S."/>
            <person name="Malc E."/>
            <person name="Mieczkowski P."/>
            <person name="Kruszewska J.S."/>
            <person name="Biernat P."/>
            <person name="Pawlowska J."/>
        </authorList>
    </citation>
    <scope>NUCLEOTIDE SEQUENCE</scope>
    <source>
        <strain evidence="4">WA0000018081</strain>
    </source>
</reference>
<dbReference type="PANTHER" id="PTHR13275">
    <property type="entry name" value="YL-1 PROTEIN TRANSCRIPTION FACTOR-LIKE 1"/>
    <property type="match status" value="1"/>
</dbReference>
<dbReference type="InterPro" id="IPR046757">
    <property type="entry name" value="YL1_N"/>
</dbReference>
<feature type="compositionally biased region" description="Acidic residues" evidence="2">
    <location>
        <begin position="16"/>
        <end position="25"/>
    </location>
</feature>
<feature type="compositionally biased region" description="Basic residues" evidence="2">
    <location>
        <begin position="86"/>
        <end position="95"/>
    </location>
</feature>
<accession>A0A8H7SVJ6</accession>
<feature type="compositionally biased region" description="Basic and acidic residues" evidence="2">
    <location>
        <begin position="96"/>
        <end position="107"/>
    </location>
</feature>
<feature type="region of interest" description="Disordered" evidence="2">
    <location>
        <begin position="16"/>
        <end position="115"/>
    </location>
</feature>
<comment type="similarity">
    <text evidence="1">Belongs to the VPS72/YL1 family.</text>
</comment>
<dbReference type="Pfam" id="PF05764">
    <property type="entry name" value="YL1"/>
    <property type="match status" value="1"/>
</dbReference>
<dbReference type="Proteomes" id="UP000613177">
    <property type="component" value="Unassembled WGS sequence"/>
</dbReference>
<evidence type="ECO:0000313" key="5">
    <source>
        <dbReference type="Proteomes" id="UP000613177"/>
    </source>
</evidence>
<evidence type="ECO:0000256" key="2">
    <source>
        <dbReference type="SAM" id="MobiDB-lite"/>
    </source>
</evidence>
<dbReference type="SMART" id="SM00993">
    <property type="entry name" value="YL1_C"/>
    <property type="match status" value="1"/>
</dbReference>
<feature type="domain" description="Vps72/YL1 C-terminal" evidence="3">
    <location>
        <begin position="299"/>
        <end position="328"/>
    </location>
</feature>
<feature type="compositionally biased region" description="Basic and acidic residues" evidence="2">
    <location>
        <begin position="49"/>
        <end position="67"/>
    </location>
</feature>
<proteinExistence type="inferred from homology"/>
<dbReference type="AlphaFoldDB" id="A0A8H7SVJ6"/>
<evidence type="ECO:0000259" key="3">
    <source>
        <dbReference type="SMART" id="SM00993"/>
    </source>
</evidence>
<gene>
    <name evidence="4" type="ORF">INT48_003530</name>
</gene>
<evidence type="ECO:0000313" key="4">
    <source>
        <dbReference type="EMBL" id="KAG2235186.1"/>
    </source>
</evidence>
<feature type="compositionally biased region" description="Acidic residues" evidence="2">
    <location>
        <begin position="32"/>
        <end position="48"/>
    </location>
</feature>